<dbReference type="Pfam" id="PF21078">
    <property type="entry name" value="GDH_HM3"/>
    <property type="match status" value="1"/>
</dbReference>
<evidence type="ECO:0000259" key="4">
    <source>
        <dbReference type="Pfam" id="PF21075"/>
    </source>
</evidence>
<evidence type="ECO:0000259" key="5">
    <source>
        <dbReference type="Pfam" id="PF21076"/>
    </source>
</evidence>
<dbReference type="SUPFAM" id="SSF51735">
    <property type="entry name" value="NAD(P)-binding Rossmann-fold domains"/>
    <property type="match status" value="1"/>
</dbReference>
<dbReference type="InterPro" id="IPR046346">
    <property type="entry name" value="Aminoacid_DH-like_N_sf"/>
</dbReference>
<feature type="domain" description="NAD-glutamate dehydrogenase catalytic" evidence="2">
    <location>
        <begin position="669"/>
        <end position="1159"/>
    </location>
</feature>
<dbReference type="Pfam" id="PF05088">
    <property type="entry name" value="Bac_GDH_CD"/>
    <property type="match status" value="1"/>
</dbReference>
<dbReference type="InterPro" id="IPR048381">
    <property type="entry name" value="GDH_C"/>
</dbReference>
<dbReference type="InterPro" id="IPR007780">
    <property type="entry name" value="NAD_Glu_DH_bac"/>
</dbReference>
<dbReference type="Pfam" id="PF21074">
    <property type="entry name" value="GDH_C"/>
    <property type="match status" value="1"/>
</dbReference>
<dbReference type="InterPro" id="IPR049064">
    <property type="entry name" value="NAD_Glu_DH_ACT3"/>
</dbReference>
<dbReference type="SUPFAM" id="SSF53223">
    <property type="entry name" value="Aminoacid dehydrogenase-like, N-terminal domain"/>
    <property type="match status" value="1"/>
</dbReference>
<feature type="domain" description="NAD-specific glutamate dehydrogenase C-terminal" evidence="3">
    <location>
        <begin position="1204"/>
        <end position="1527"/>
    </location>
</feature>
<dbReference type="PIRSF" id="PIRSF036761">
    <property type="entry name" value="GDH_Mll4104"/>
    <property type="match status" value="1"/>
</dbReference>
<dbReference type="InterPro" id="IPR028971">
    <property type="entry name" value="NAD-GDH_cat"/>
</dbReference>
<keyword evidence="8" id="KW-1185">Reference proteome</keyword>
<evidence type="ECO:0000313" key="7">
    <source>
        <dbReference type="EMBL" id="GAA3698523.1"/>
    </source>
</evidence>
<feature type="domain" description="NAD-glutamate dehydrogenase ACT3" evidence="6">
    <location>
        <begin position="504"/>
        <end position="572"/>
    </location>
</feature>
<dbReference type="Pfam" id="PF21076">
    <property type="entry name" value="GDH_ACT2"/>
    <property type="match status" value="1"/>
</dbReference>
<dbReference type="InterPro" id="IPR049059">
    <property type="entry name" value="NAD_Glu_DH_HM1"/>
</dbReference>
<protein>
    <submittedName>
        <fullName evidence="7">NAD-glutamate dehydrogenase</fullName>
    </submittedName>
</protein>
<gene>
    <name evidence="7" type="ORF">GCM10022268_06120</name>
</gene>
<dbReference type="InterPro" id="IPR036291">
    <property type="entry name" value="NAD(P)-bd_dom_sf"/>
</dbReference>
<dbReference type="PANTHER" id="PTHR43403">
    <property type="entry name" value="NAD-SPECIFIC GLUTAMATE DEHYDROGENASE"/>
    <property type="match status" value="1"/>
</dbReference>
<dbReference type="InterPro" id="IPR049056">
    <property type="entry name" value="NAD_Glu_DH_HM3"/>
</dbReference>
<dbReference type="RefSeq" id="WP_344691892.1">
    <property type="nucleotide sequence ID" value="NZ_BAABBF010000001.1"/>
</dbReference>
<evidence type="ECO:0000259" key="3">
    <source>
        <dbReference type="Pfam" id="PF21074"/>
    </source>
</evidence>
<evidence type="ECO:0000259" key="6">
    <source>
        <dbReference type="Pfam" id="PF21077"/>
    </source>
</evidence>
<keyword evidence="1" id="KW-0560">Oxidoreductase</keyword>
<proteinExistence type="predicted"/>
<accession>A0ABP7D1E3</accession>
<dbReference type="EMBL" id="BAABBF010000001">
    <property type="protein sequence ID" value="GAA3698523.1"/>
    <property type="molecule type" value="Genomic_DNA"/>
</dbReference>
<evidence type="ECO:0000313" key="8">
    <source>
        <dbReference type="Proteomes" id="UP001500523"/>
    </source>
</evidence>
<dbReference type="PANTHER" id="PTHR43403:SF1">
    <property type="entry name" value="NAD-SPECIFIC GLUTAMATE DEHYDROGENASE"/>
    <property type="match status" value="1"/>
</dbReference>
<dbReference type="InterPro" id="IPR049062">
    <property type="entry name" value="NAD_Glu_DH_ACT2"/>
</dbReference>
<organism evidence="7 8">
    <name type="scientific">Sphingomonas cynarae</name>
    <dbReference type="NCBI Taxonomy" id="930197"/>
    <lineage>
        <taxon>Bacteria</taxon>
        <taxon>Pseudomonadati</taxon>
        <taxon>Pseudomonadota</taxon>
        <taxon>Alphaproteobacteria</taxon>
        <taxon>Sphingomonadales</taxon>
        <taxon>Sphingomonadaceae</taxon>
        <taxon>Sphingomonas</taxon>
    </lineage>
</organism>
<dbReference type="InterPro" id="IPR049058">
    <property type="entry name" value="NAD_Glu_DH_HM2"/>
</dbReference>
<dbReference type="Proteomes" id="UP001500523">
    <property type="component" value="Unassembled WGS sequence"/>
</dbReference>
<dbReference type="Pfam" id="PF21073">
    <property type="entry name" value="GDH_HM1"/>
    <property type="match status" value="1"/>
</dbReference>
<dbReference type="Pfam" id="PF21079">
    <property type="entry name" value="GDH_HM2"/>
    <property type="match status" value="1"/>
</dbReference>
<dbReference type="Pfam" id="PF21077">
    <property type="entry name" value="GDH_ACT3"/>
    <property type="match status" value="1"/>
</dbReference>
<dbReference type="InterPro" id="IPR024727">
    <property type="entry name" value="NAD_Glu_DH_N_ACT1"/>
</dbReference>
<evidence type="ECO:0000259" key="2">
    <source>
        <dbReference type="Pfam" id="PF05088"/>
    </source>
</evidence>
<name>A0ABP7D1E3_9SPHN</name>
<dbReference type="Pfam" id="PF21075">
    <property type="entry name" value="GDH_ACT1"/>
    <property type="match status" value="1"/>
</dbReference>
<reference evidence="8" key="1">
    <citation type="journal article" date="2019" name="Int. J. Syst. Evol. Microbiol.">
        <title>The Global Catalogue of Microorganisms (GCM) 10K type strain sequencing project: providing services to taxonomists for standard genome sequencing and annotation.</title>
        <authorList>
            <consortium name="The Broad Institute Genomics Platform"/>
            <consortium name="The Broad Institute Genome Sequencing Center for Infectious Disease"/>
            <person name="Wu L."/>
            <person name="Ma J."/>
        </authorList>
    </citation>
    <scope>NUCLEOTIDE SEQUENCE [LARGE SCALE GENOMIC DNA]</scope>
    <source>
        <strain evidence="8">JCM 17498</strain>
    </source>
</reference>
<feature type="domain" description="NAD-glutamate dehydrogenase ACT2" evidence="5">
    <location>
        <begin position="358"/>
        <end position="443"/>
    </location>
</feature>
<comment type="caution">
    <text evidence="7">The sequence shown here is derived from an EMBL/GenBank/DDBJ whole genome shotgun (WGS) entry which is preliminary data.</text>
</comment>
<feature type="domain" description="NAD-glutamate dehydrogenase N-terminal ACT1" evidence="4">
    <location>
        <begin position="18"/>
        <end position="142"/>
    </location>
</feature>
<evidence type="ECO:0000256" key="1">
    <source>
        <dbReference type="ARBA" id="ARBA00023002"/>
    </source>
</evidence>
<sequence length="1539" mass="164391">MEKDNIAAALAARLTIGALPAELRDFGPEEVATAAAFVATTGAVRAPGQPVIALEPIATDDVRRRMRVAIVNDDMPFLVDSIAAAIVGLDIAIHRIIHPVVPVTRDDQGQLVEVGNGAAHESMIYLELERADARDRRELTAALDAALADVRAAVADWGAMRQAMSRDADALWSGEGAALLRWFLDGKFTLLGHEHRDLASDDAAPVAVLGIACNPQPRPILAEASRKLAIEWFEGGGQSPLLLKSNLLARVHRAVPLDLVVMPVMAGGHVTGLSIHAGLWTSAALAADPRTVPVLRTRLTALEEKFGFDPRGHTGKALTHALTALPHDLVAGFDPDQLEELALTAMSIADRPRPAVVLVRSPLGRHLNAFVWLPRDDVTTGRRVAIGEMFAEVADAEVLNWSIALEDGQVALLRYMLDPRDPRAPAPDVAPLGQRIERMVRGWVPDVEATLAETLPAARAARLALRWAGAFPQNYRNVSTAAEAAIDIQRLAALETPEARGVRLIPADGDPTADRQLKIYKLGGALALSDAVPVLENFGFRVIGELPTRLRDLTIGAGDAFVHDFVVEIPTTNTDPAVLEGAIAAVLRSDAENDGFNRLIVEVGLAPSSVLLLRAWFRYLRQAGLTYGLATVVDALRRAPDVARALVARFAAAHDPAGSGDIEAGEAAILTGLDAVSAIDDDRILRALHAVVAATLRTNAFAPAASEALAFKLDSHLIPGLPAPVPWREVWVYSPRVEGIHLRAGPVARGGLRWSDRRDDFRVEILGLMKAQRVKNAVIVPTGAKGGFYPKQLPSPATDRDAWLAEGTESYRIFIRSLLSITDNIVGGAVVHPAHVRVLDGEDPYFVVAADKGTATFSDVANALALERDFWLGDAFASGGSQGYDHKAMGITAKGAWVSVQRHFAERGVDVQTDPVTVVGCGDMSGDVFGNGMLLSETIRLVAAFDHRHIFLDPNPDAAVSFAERARLFALPRSSWADYAAPLSAGGGIHSRGAKQIVITPEVRAALGIEATSLEPAALIAAILKAPADLLWFGGIGTYVKAAAENNAAVGDPANDRLRVNAGDLRVTAIGEGANLGVTQAARIAFAAAGGRINTDFIDNSAGVDCSDNEVNIKIALNREMNDGRLAEADRNALLVSMTDDVAHLVLEDNRLQTLALSIAEATGAEATPRHVRAIEIFEASGRLDRQVEGLAGNEDLLRRGQEGHGLTRPELAVLLATAKLALQDAIEKSGLGLDPALAPDLHAAFPAAMRNRFAIAIDEHRLRGEIVATKIANRLVNRLGPLPAFELAEEEGVDLSDIARMFVVAERLFGLGTLWADIDAVAMPEPARIALFEETALAVRSHIADLLRIATPGTPPQEVIDRLANGIAQLDRQTDTLLLDEVRTHGQRIADQLAATGAPTDLVARVVRLFELDGAVGLADLGVRLGLDEAPLTRAYTRLGQALGLDWAQGHATRLSPGDPWERLLVAGLVREFEQLRLGFLARTAGTDPQAAIETWLTDNDRRVGQFAAMMDRARLAPQPSAAMLAQVAGQARVLLGR</sequence>
<dbReference type="Gene3D" id="3.40.50.720">
    <property type="entry name" value="NAD(P)-binding Rossmann-like Domain"/>
    <property type="match status" value="1"/>
</dbReference>